<keyword evidence="9" id="KW-1185">Reference proteome</keyword>
<sequence length="425" mass="46935">MARTVCSNLDYGHKDFTVIVGSYRIGRVLAHGGMATVYRGVYRPTGMPVAIKVLSEESAADEVLVHRMHQEARIQNVLGRQHPGIVTCYEEIEVEGRPAMVLEFVPGRSVMDVIDDEGPFEAVAAIDVILGVLAALAHAHAQGIVHRDVKSENILLTPQGTVKLTDFGVARAEIGRRNARITDSRDLVGTMVYMAPEQLTSPRTVDHRADLYGVGVTLYEMLTGEVPLDGDEGYPLMKRIEMEMPKDPRRFAPGLHPDLAEVVMTTLQKDPGDRYFSAGELDAALRRCRRILTLGDAEAKPPAPGQKRREKSWFYEPSEPRPLPEPRSFGSVQDLSGSLAPGQIILRRAGLKIGRNASRCDLIVPDDEVAEEHVLVLPLESGEILLVDLLSGGRTTLNGEPVQRAALEAGDYFELSDRWKFRFTR</sequence>
<evidence type="ECO:0000256" key="2">
    <source>
        <dbReference type="ARBA" id="ARBA00022741"/>
    </source>
</evidence>
<dbReference type="PANTHER" id="PTHR43289">
    <property type="entry name" value="MITOGEN-ACTIVATED PROTEIN KINASE KINASE KINASE 20-RELATED"/>
    <property type="match status" value="1"/>
</dbReference>
<dbReference type="OrthoDB" id="9801841at2"/>
<dbReference type="SMART" id="SM00220">
    <property type="entry name" value="S_TKc"/>
    <property type="match status" value="1"/>
</dbReference>
<dbReference type="GO" id="GO:0004674">
    <property type="term" value="F:protein serine/threonine kinase activity"/>
    <property type="evidence" value="ECO:0007669"/>
    <property type="project" value="TreeGrafter"/>
</dbReference>
<dbReference type="AlphaFoldDB" id="A0A2Z4FNY9"/>
<dbReference type="Proteomes" id="UP000249799">
    <property type="component" value="Chromosome"/>
</dbReference>
<dbReference type="PROSITE" id="PS50011">
    <property type="entry name" value="PROTEIN_KINASE_DOM"/>
    <property type="match status" value="1"/>
</dbReference>
<dbReference type="InterPro" id="IPR008984">
    <property type="entry name" value="SMAD_FHA_dom_sf"/>
</dbReference>
<dbReference type="CDD" id="cd14014">
    <property type="entry name" value="STKc_PknB_like"/>
    <property type="match status" value="1"/>
</dbReference>
<keyword evidence="4" id="KW-0067">ATP-binding</keyword>
<evidence type="ECO:0000256" key="5">
    <source>
        <dbReference type="SAM" id="MobiDB-lite"/>
    </source>
</evidence>
<reference evidence="8 9" key="1">
    <citation type="submission" date="2018-06" db="EMBL/GenBank/DDBJ databases">
        <title>Lujinxingia sediminis gen. nov. sp. nov., a new facultative anaerobic member of the class Deltaproteobacteria, and proposal of Lujinxingaceae fam. nov.</title>
        <authorList>
            <person name="Guo L.-Y."/>
            <person name="Li C.-M."/>
            <person name="Wang S."/>
            <person name="Du Z.-J."/>
        </authorList>
    </citation>
    <scope>NUCLEOTIDE SEQUENCE [LARGE SCALE GENOMIC DNA]</scope>
    <source>
        <strain evidence="8 9">FA350</strain>
    </source>
</reference>
<organism evidence="8 9">
    <name type="scientific">Bradymonas sediminis</name>
    <dbReference type="NCBI Taxonomy" id="1548548"/>
    <lineage>
        <taxon>Bacteria</taxon>
        <taxon>Deltaproteobacteria</taxon>
        <taxon>Bradymonadales</taxon>
        <taxon>Bradymonadaceae</taxon>
        <taxon>Bradymonas</taxon>
    </lineage>
</organism>
<evidence type="ECO:0000313" key="9">
    <source>
        <dbReference type="Proteomes" id="UP000249799"/>
    </source>
</evidence>
<feature type="domain" description="Protein kinase" evidence="7">
    <location>
        <begin position="23"/>
        <end position="292"/>
    </location>
</feature>
<protein>
    <submittedName>
        <fullName evidence="8">Uncharacterized protein</fullName>
    </submittedName>
</protein>
<keyword evidence="1" id="KW-0808">Transferase</keyword>
<evidence type="ECO:0000313" key="8">
    <source>
        <dbReference type="EMBL" id="AWV90456.1"/>
    </source>
</evidence>
<feature type="region of interest" description="Disordered" evidence="5">
    <location>
        <begin position="296"/>
        <end position="332"/>
    </location>
</feature>
<keyword evidence="3" id="KW-0418">Kinase</keyword>
<gene>
    <name evidence="8" type="ORF">DN745_14405</name>
</gene>
<dbReference type="InterPro" id="IPR008271">
    <property type="entry name" value="Ser/Thr_kinase_AS"/>
</dbReference>
<dbReference type="Gene3D" id="1.10.510.10">
    <property type="entry name" value="Transferase(Phosphotransferase) domain 1"/>
    <property type="match status" value="1"/>
</dbReference>
<dbReference type="Pfam" id="PF00498">
    <property type="entry name" value="FHA"/>
    <property type="match status" value="1"/>
</dbReference>
<evidence type="ECO:0000259" key="7">
    <source>
        <dbReference type="PROSITE" id="PS50011"/>
    </source>
</evidence>
<dbReference type="PANTHER" id="PTHR43289:SF30">
    <property type="entry name" value="NON-SPECIFIC SERINE_THREONINE PROTEIN KINASE"/>
    <property type="match status" value="1"/>
</dbReference>
<dbReference type="InterPro" id="IPR000719">
    <property type="entry name" value="Prot_kinase_dom"/>
</dbReference>
<dbReference type="SUPFAM" id="SSF49879">
    <property type="entry name" value="SMAD/FHA domain"/>
    <property type="match status" value="1"/>
</dbReference>
<dbReference type="KEGG" id="bsed:DN745_14405"/>
<dbReference type="Gene3D" id="2.60.200.20">
    <property type="match status" value="1"/>
</dbReference>
<dbReference type="EMBL" id="CP030032">
    <property type="protein sequence ID" value="AWV90456.1"/>
    <property type="molecule type" value="Genomic_DNA"/>
</dbReference>
<proteinExistence type="predicted"/>
<name>A0A2Z4FNY9_9DELT</name>
<dbReference type="CDD" id="cd00060">
    <property type="entry name" value="FHA"/>
    <property type="match status" value="1"/>
</dbReference>
<evidence type="ECO:0000256" key="4">
    <source>
        <dbReference type="ARBA" id="ARBA00022840"/>
    </source>
</evidence>
<accession>A0A2Z4FNY9</accession>
<evidence type="ECO:0000256" key="3">
    <source>
        <dbReference type="ARBA" id="ARBA00022777"/>
    </source>
</evidence>
<keyword evidence="2" id="KW-0547">Nucleotide-binding</keyword>
<dbReference type="Pfam" id="PF00069">
    <property type="entry name" value="Pkinase"/>
    <property type="match status" value="1"/>
</dbReference>
<evidence type="ECO:0000259" key="6">
    <source>
        <dbReference type="PROSITE" id="PS50006"/>
    </source>
</evidence>
<dbReference type="GO" id="GO:0005524">
    <property type="term" value="F:ATP binding"/>
    <property type="evidence" value="ECO:0007669"/>
    <property type="project" value="UniProtKB-KW"/>
</dbReference>
<dbReference type="InterPro" id="IPR000253">
    <property type="entry name" value="FHA_dom"/>
</dbReference>
<dbReference type="InterPro" id="IPR011009">
    <property type="entry name" value="Kinase-like_dom_sf"/>
</dbReference>
<dbReference type="PROSITE" id="PS00108">
    <property type="entry name" value="PROTEIN_KINASE_ST"/>
    <property type="match status" value="1"/>
</dbReference>
<evidence type="ECO:0000256" key="1">
    <source>
        <dbReference type="ARBA" id="ARBA00022679"/>
    </source>
</evidence>
<feature type="domain" description="FHA" evidence="6">
    <location>
        <begin position="351"/>
        <end position="402"/>
    </location>
</feature>
<dbReference type="PROSITE" id="PS50006">
    <property type="entry name" value="FHA_DOMAIN"/>
    <property type="match status" value="1"/>
</dbReference>
<dbReference type="SUPFAM" id="SSF56112">
    <property type="entry name" value="Protein kinase-like (PK-like)"/>
    <property type="match status" value="1"/>
</dbReference>